<name>B0JL60_MICAN</name>
<gene>
    <name evidence="1" type="ordered locus">MAE_62370</name>
</gene>
<accession>B0JL60</accession>
<dbReference type="EnsemblBacteria" id="BAG06059">
    <property type="protein sequence ID" value="BAG06059"/>
    <property type="gene ID" value="MAE_62370"/>
</dbReference>
<proteinExistence type="predicted"/>
<dbReference type="Proteomes" id="UP000001510">
    <property type="component" value="Chromosome"/>
</dbReference>
<dbReference type="KEGG" id="mar:MAE_62370"/>
<organism evidence="1 2">
    <name type="scientific">Microcystis aeruginosa (strain NIES-843 / IAM M-2473)</name>
    <dbReference type="NCBI Taxonomy" id="449447"/>
    <lineage>
        <taxon>Bacteria</taxon>
        <taxon>Bacillati</taxon>
        <taxon>Cyanobacteriota</taxon>
        <taxon>Cyanophyceae</taxon>
        <taxon>Oscillatoriophycideae</taxon>
        <taxon>Chroococcales</taxon>
        <taxon>Microcystaceae</taxon>
        <taxon>Microcystis</taxon>
    </lineage>
</organism>
<reference evidence="1 2" key="1">
    <citation type="journal article" date="2007" name="DNA Res.">
        <title>Complete genomic structure of the bloom-forming toxic cyanobacterium Microcystis aeruginosa NIES-843.</title>
        <authorList>
            <person name="Kaneko T."/>
            <person name="Nakajima N."/>
            <person name="Okamoto S."/>
            <person name="Suzuki I."/>
            <person name="Tanabe Y."/>
            <person name="Tamaoki M."/>
            <person name="Nakamura Y."/>
            <person name="Kasai F."/>
            <person name="Watanabe A."/>
            <person name="Kawashima K."/>
            <person name="Kishida Y."/>
            <person name="Ono A."/>
            <person name="Shimizu Y."/>
            <person name="Takahashi C."/>
            <person name="Minami C."/>
            <person name="Fujishiro T."/>
            <person name="Kohara M."/>
            <person name="Katoh M."/>
            <person name="Nakazaki N."/>
            <person name="Nakayama S."/>
            <person name="Yamada M."/>
            <person name="Tabata S."/>
            <person name="Watanabe M.M."/>
        </authorList>
    </citation>
    <scope>NUCLEOTIDE SEQUENCE [LARGE SCALE GENOMIC DNA]</scope>
    <source>
        <strain evidence="2">NIES-843 / IAM M-247</strain>
    </source>
</reference>
<dbReference type="HOGENOM" id="CLU_3063498_0_0_3"/>
<dbReference type="EMBL" id="AP009552">
    <property type="protein sequence ID" value="BAG06059.1"/>
    <property type="molecule type" value="Genomic_DNA"/>
</dbReference>
<dbReference type="AlphaFoldDB" id="B0JL60"/>
<sequence>MSLVAMPKALVGLSARYEGKPNRNQIQNGTVTRRWHWNSGRMQTKTWAWSANW</sequence>
<dbReference type="PaxDb" id="449447-MAE_62370"/>
<protein>
    <submittedName>
        <fullName evidence="1">Uncharacterized protein</fullName>
    </submittedName>
</protein>
<evidence type="ECO:0000313" key="2">
    <source>
        <dbReference type="Proteomes" id="UP000001510"/>
    </source>
</evidence>
<evidence type="ECO:0000313" key="1">
    <source>
        <dbReference type="EMBL" id="BAG06059.1"/>
    </source>
</evidence>
<keyword evidence="2" id="KW-1185">Reference proteome</keyword>